<dbReference type="EMBL" id="LNIX01000042">
    <property type="protein sequence ID" value="OXA38984.1"/>
    <property type="molecule type" value="Genomic_DNA"/>
</dbReference>
<organism evidence="2 3">
    <name type="scientific">Folsomia candida</name>
    <name type="common">Springtail</name>
    <dbReference type="NCBI Taxonomy" id="158441"/>
    <lineage>
        <taxon>Eukaryota</taxon>
        <taxon>Metazoa</taxon>
        <taxon>Ecdysozoa</taxon>
        <taxon>Arthropoda</taxon>
        <taxon>Hexapoda</taxon>
        <taxon>Collembola</taxon>
        <taxon>Entomobryomorpha</taxon>
        <taxon>Isotomoidea</taxon>
        <taxon>Isotomidae</taxon>
        <taxon>Proisotominae</taxon>
        <taxon>Folsomia</taxon>
    </lineage>
</organism>
<evidence type="ECO:0000313" key="3">
    <source>
        <dbReference type="Proteomes" id="UP000198287"/>
    </source>
</evidence>
<dbReference type="AlphaFoldDB" id="A0A226D282"/>
<sequence length="209" mass="23709">MLARTARPPTTFIHIHYTPRRNWSTNQPPTHHYQQQQQSTKKKKERSKKFQASLIRRPARLFIFFQENKHSRPLFAVHGDWTQSKSFPCPTLDYFRFQSHATPDAGHTRGLGFLVVVATFSTPADPPAAAAGCDVEVRLTPKKCLERNSVFGGLVFGSFVVMLNPINQLSPTHSILQADEFSVFLTHRVNSTLRSGRCPAEYLVIFADD</sequence>
<comment type="caution">
    <text evidence="2">The sequence shown here is derived from an EMBL/GenBank/DDBJ whole genome shotgun (WGS) entry which is preliminary data.</text>
</comment>
<feature type="region of interest" description="Disordered" evidence="1">
    <location>
        <begin position="19"/>
        <end position="48"/>
    </location>
</feature>
<evidence type="ECO:0000313" key="2">
    <source>
        <dbReference type="EMBL" id="OXA38984.1"/>
    </source>
</evidence>
<reference evidence="2 3" key="1">
    <citation type="submission" date="2015-12" db="EMBL/GenBank/DDBJ databases">
        <title>The genome of Folsomia candida.</title>
        <authorList>
            <person name="Faddeeva A."/>
            <person name="Derks M.F."/>
            <person name="Anvar Y."/>
            <person name="Smit S."/>
            <person name="Van Straalen N."/>
            <person name="Roelofs D."/>
        </authorList>
    </citation>
    <scope>NUCLEOTIDE SEQUENCE [LARGE SCALE GENOMIC DNA]</scope>
    <source>
        <strain evidence="2 3">VU population</strain>
        <tissue evidence="2">Whole body</tissue>
    </source>
</reference>
<gene>
    <name evidence="2" type="ORF">Fcan01_26279</name>
</gene>
<accession>A0A226D282</accession>
<keyword evidence="3" id="KW-1185">Reference proteome</keyword>
<protein>
    <submittedName>
        <fullName evidence="2">Uncharacterized protein</fullName>
    </submittedName>
</protein>
<feature type="compositionally biased region" description="Polar residues" evidence="1">
    <location>
        <begin position="21"/>
        <end position="33"/>
    </location>
</feature>
<evidence type="ECO:0000256" key="1">
    <source>
        <dbReference type="SAM" id="MobiDB-lite"/>
    </source>
</evidence>
<name>A0A226D282_FOLCA</name>
<proteinExistence type="predicted"/>
<dbReference type="Proteomes" id="UP000198287">
    <property type="component" value="Unassembled WGS sequence"/>
</dbReference>